<dbReference type="RefSeq" id="WP_090312487.1">
    <property type="nucleotide sequence ID" value="NZ_FNFE01000011.1"/>
</dbReference>
<evidence type="ECO:0000313" key="3">
    <source>
        <dbReference type="EMBL" id="SDL09955.1"/>
    </source>
</evidence>
<dbReference type="EMBL" id="FNFE01000011">
    <property type="protein sequence ID" value="SDL09955.1"/>
    <property type="molecule type" value="Genomic_DNA"/>
</dbReference>
<feature type="compositionally biased region" description="Acidic residues" evidence="1">
    <location>
        <begin position="1"/>
        <end position="14"/>
    </location>
</feature>
<dbReference type="Pfam" id="PF24351">
    <property type="entry name" value="DUF7511"/>
    <property type="match status" value="1"/>
</dbReference>
<sequence>MSTESDGFDFDQELVEPNPNQPTPECEHILVENDDAPDELVIVPLTARGLHSEWITAHEGSFADLQEVR</sequence>
<reference evidence="4" key="1">
    <citation type="submission" date="2016-10" db="EMBL/GenBank/DDBJ databases">
        <authorList>
            <person name="Varghese N."/>
            <person name="Submissions S."/>
        </authorList>
    </citation>
    <scope>NUCLEOTIDE SEQUENCE [LARGE SCALE GENOMIC DNA]</scope>
    <source>
        <strain evidence="4">B4,CECT 8067,JCM 17497</strain>
    </source>
</reference>
<organism evidence="3 4">
    <name type="scientific">Natronorubrum texcoconense</name>
    <dbReference type="NCBI Taxonomy" id="1095776"/>
    <lineage>
        <taxon>Archaea</taxon>
        <taxon>Methanobacteriati</taxon>
        <taxon>Methanobacteriota</taxon>
        <taxon>Stenosarchaea group</taxon>
        <taxon>Halobacteria</taxon>
        <taxon>Halobacteriales</taxon>
        <taxon>Natrialbaceae</taxon>
        <taxon>Natronorubrum</taxon>
    </lineage>
</organism>
<evidence type="ECO:0000259" key="2">
    <source>
        <dbReference type="Pfam" id="PF24351"/>
    </source>
</evidence>
<feature type="domain" description="DUF7511" evidence="2">
    <location>
        <begin position="25"/>
        <end position="69"/>
    </location>
</feature>
<dbReference type="AlphaFoldDB" id="A0A1G9HAQ3"/>
<dbReference type="Proteomes" id="UP000198882">
    <property type="component" value="Unassembled WGS sequence"/>
</dbReference>
<gene>
    <name evidence="3" type="ORF">SAMN04515672_0174</name>
</gene>
<dbReference type="InterPro" id="IPR055933">
    <property type="entry name" value="DUF7511"/>
</dbReference>
<protein>
    <recommendedName>
        <fullName evidence="2">DUF7511 domain-containing protein</fullName>
    </recommendedName>
</protein>
<evidence type="ECO:0000256" key="1">
    <source>
        <dbReference type="SAM" id="MobiDB-lite"/>
    </source>
</evidence>
<name>A0A1G9HAQ3_9EURY</name>
<feature type="region of interest" description="Disordered" evidence="1">
    <location>
        <begin position="1"/>
        <end position="24"/>
    </location>
</feature>
<dbReference type="OrthoDB" id="186853at2157"/>
<dbReference type="STRING" id="1095776.SAMN04515672_0174"/>
<accession>A0A1G9HAQ3</accession>
<proteinExistence type="predicted"/>
<evidence type="ECO:0000313" key="4">
    <source>
        <dbReference type="Proteomes" id="UP000198882"/>
    </source>
</evidence>
<keyword evidence="4" id="KW-1185">Reference proteome</keyword>